<proteinExistence type="inferred from homology"/>
<dbReference type="CDD" id="cd03688">
    <property type="entry name" value="eIF2_gamma_II"/>
    <property type="match status" value="1"/>
</dbReference>
<keyword evidence="3" id="KW-0396">Initiation factor</keyword>
<evidence type="ECO:0000256" key="7">
    <source>
        <dbReference type="ARBA" id="ARBA00023134"/>
    </source>
</evidence>
<dbReference type="GO" id="GO:0003924">
    <property type="term" value="F:GTPase activity"/>
    <property type="evidence" value="ECO:0007669"/>
    <property type="project" value="InterPro"/>
</dbReference>
<keyword evidence="4" id="KW-0547">Nucleotide-binding</keyword>
<dbReference type="SMART" id="SM00653">
    <property type="entry name" value="eIF2B_5"/>
    <property type="match status" value="1"/>
</dbReference>
<dbReference type="EC" id="3.6.5.3" evidence="2"/>
<dbReference type="GO" id="GO:0005850">
    <property type="term" value="C:eukaryotic translation initiation factor 2 complex"/>
    <property type="evidence" value="ECO:0007669"/>
    <property type="project" value="TreeGrafter"/>
</dbReference>
<feature type="compositionally biased region" description="Basic and acidic residues" evidence="9">
    <location>
        <begin position="57"/>
        <end position="70"/>
    </location>
</feature>
<evidence type="ECO:0000256" key="9">
    <source>
        <dbReference type="SAM" id="MobiDB-lite"/>
    </source>
</evidence>
<dbReference type="InterPro" id="IPR050543">
    <property type="entry name" value="eIF2G"/>
</dbReference>
<dbReference type="CDD" id="cd01888">
    <property type="entry name" value="eIF2_gamma"/>
    <property type="match status" value="1"/>
</dbReference>
<dbReference type="PANTHER" id="PTHR42854:SF3">
    <property type="entry name" value="EUKARYOTIC TRANSLATION INITIATION FACTOR 2 SUBUNIT 3-RELATED"/>
    <property type="match status" value="1"/>
</dbReference>
<dbReference type="Gene3D" id="2.40.30.10">
    <property type="entry name" value="Translation factors"/>
    <property type="match status" value="2"/>
</dbReference>
<dbReference type="InterPro" id="IPR009000">
    <property type="entry name" value="Transl_B-barrel_sf"/>
</dbReference>
<evidence type="ECO:0000256" key="6">
    <source>
        <dbReference type="ARBA" id="ARBA00022917"/>
    </source>
</evidence>
<dbReference type="SUPFAM" id="SSF75689">
    <property type="entry name" value="Zinc-binding domain of translation initiation factor 2 beta"/>
    <property type="match status" value="1"/>
</dbReference>
<dbReference type="AlphaFoldDB" id="A0A7S3AM82"/>
<dbReference type="InterPro" id="IPR044127">
    <property type="entry name" value="eIF2g_dom_2"/>
</dbReference>
<dbReference type="Gene3D" id="3.30.30.170">
    <property type="match status" value="1"/>
</dbReference>
<evidence type="ECO:0000256" key="1">
    <source>
        <dbReference type="ARBA" id="ARBA00007249"/>
    </source>
</evidence>
<dbReference type="InterPro" id="IPR027417">
    <property type="entry name" value="P-loop_NTPase"/>
</dbReference>
<dbReference type="Pfam" id="PF01873">
    <property type="entry name" value="eIF-5_eIF-2B"/>
    <property type="match status" value="1"/>
</dbReference>
<evidence type="ECO:0000259" key="10">
    <source>
        <dbReference type="PROSITE" id="PS51722"/>
    </source>
</evidence>
<dbReference type="InterPro" id="IPR002735">
    <property type="entry name" value="Transl_init_fac_IF2/IF5_dom"/>
</dbReference>
<dbReference type="EMBL" id="HBHX01014035">
    <property type="protein sequence ID" value="CAE0107179.1"/>
    <property type="molecule type" value="Transcribed_RNA"/>
</dbReference>
<dbReference type="SUPFAM" id="SSF100966">
    <property type="entry name" value="Translation initiation factor 2 beta, aIF2beta, N-terminal domain"/>
    <property type="match status" value="1"/>
</dbReference>
<dbReference type="GO" id="GO:0003743">
    <property type="term" value="F:translation initiation factor activity"/>
    <property type="evidence" value="ECO:0007669"/>
    <property type="project" value="UniProtKB-KW"/>
</dbReference>
<dbReference type="GO" id="GO:0005525">
    <property type="term" value="F:GTP binding"/>
    <property type="evidence" value="ECO:0007669"/>
    <property type="project" value="UniProtKB-KW"/>
</dbReference>
<dbReference type="InterPro" id="IPR016189">
    <property type="entry name" value="Transl_init_fac_IF2/IF5_N"/>
</dbReference>
<keyword evidence="5" id="KW-0378">Hydrolase</keyword>
<dbReference type="InterPro" id="IPR044128">
    <property type="entry name" value="eIF2g_GTP-bd"/>
</dbReference>
<dbReference type="PROSITE" id="PS51722">
    <property type="entry name" value="G_TR_2"/>
    <property type="match status" value="1"/>
</dbReference>
<evidence type="ECO:0000256" key="3">
    <source>
        <dbReference type="ARBA" id="ARBA00022540"/>
    </source>
</evidence>
<dbReference type="InterPro" id="IPR015256">
    <property type="entry name" value="eIF2g_C"/>
</dbReference>
<organism evidence="11">
    <name type="scientific">Haptolina ericina</name>
    <dbReference type="NCBI Taxonomy" id="156174"/>
    <lineage>
        <taxon>Eukaryota</taxon>
        <taxon>Haptista</taxon>
        <taxon>Haptophyta</taxon>
        <taxon>Prymnesiophyceae</taxon>
        <taxon>Prymnesiales</taxon>
        <taxon>Prymnesiaceae</taxon>
        <taxon>Haptolina</taxon>
    </lineage>
</organism>
<dbReference type="NCBIfam" id="NF003077">
    <property type="entry name" value="PRK04000.1"/>
    <property type="match status" value="1"/>
</dbReference>
<evidence type="ECO:0000256" key="2">
    <source>
        <dbReference type="ARBA" id="ARBA00011986"/>
    </source>
</evidence>
<protein>
    <recommendedName>
        <fullName evidence="2">protein-synthesizing GTPase</fullName>
        <ecNumber evidence="2">3.6.5.3</ecNumber>
    </recommendedName>
</protein>
<comment type="catalytic activity">
    <reaction evidence="8">
        <text>GTP + H2O = GDP + phosphate + H(+)</text>
        <dbReference type="Rhea" id="RHEA:19669"/>
        <dbReference type="ChEBI" id="CHEBI:15377"/>
        <dbReference type="ChEBI" id="CHEBI:15378"/>
        <dbReference type="ChEBI" id="CHEBI:37565"/>
        <dbReference type="ChEBI" id="CHEBI:43474"/>
        <dbReference type="ChEBI" id="CHEBI:58189"/>
        <dbReference type="EC" id="3.6.5.3"/>
    </reaction>
</comment>
<dbReference type="InterPro" id="IPR000795">
    <property type="entry name" value="T_Tr_GTP-bd_dom"/>
</dbReference>
<feature type="domain" description="Tr-type G" evidence="10">
    <location>
        <begin position="260"/>
        <end position="464"/>
    </location>
</feature>
<dbReference type="GO" id="GO:0001731">
    <property type="term" value="P:formation of translation preinitiation complex"/>
    <property type="evidence" value="ECO:0007669"/>
    <property type="project" value="TreeGrafter"/>
</dbReference>
<evidence type="ECO:0000313" key="11">
    <source>
        <dbReference type="EMBL" id="CAE0107179.1"/>
    </source>
</evidence>
<dbReference type="SUPFAM" id="SSF50447">
    <property type="entry name" value="Translation proteins"/>
    <property type="match status" value="1"/>
</dbReference>
<dbReference type="PRINTS" id="PR00315">
    <property type="entry name" value="ELONGATNFCT"/>
</dbReference>
<dbReference type="FunFam" id="2.40.30.10:FF:000011">
    <property type="entry name" value="Eukaryotic translation initiation factor 2 subunit gamma"/>
    <property type="match status" value="1"/>
</dbReference>
<dbReference type="InterPro" id="IPR009001">
    <property type="entry name" value="Transl_elong_EF1A/Init_IF2_C"/>
</dbReference>
<dbReference type="GO" id="GO:0005829">
    <property type="term" value="C:cytosol"/>
    <property type="evidence" value="ECO:0007669"/>
    <property type="project" value="TreeGrafter"/>
</dbReference>
<dbReference type="Pfam" id="PF09173">
    <property type="entry name" value="eIF2_C"/>
    <property type="match status" value="1"/>
</dbReference>
<evidence type="ECO:0000256" key="4">
    <source>
        <dbReference type="ARBA" id="ARBA00022741"/>
    </source>
</evidence>
<evidence type="ECO:0000256" key="5">
    <source>
        <dbReference type="ARBA" id="ARBA00022801"/>
    </source>
</evidence>
<dbReference type="InterPro" id="IPR016190">
    <property type="entry name" value="Transl_init_fac_IF2/IF5_Zn-bd"/>
</dbReference>
<accession>A0A7S3AM82</accession>
<dbReference type="FunFam" id="3.40.50.300:FF:000065">
    <property type="entry name" value="Eukaryotic translation initiation factor 2 subunit gamma"/>
    <property type="match status" value="1"/>
</dbReference>
<reference evidence="11" key="1">
    <citation type="submission" date="2021-01" db="EMBL/GenBank/DDBJ databases">
        <authorList>
            <person name="Corre E."/>
            <person name="Pelletier E."/>
            <person name="Niang G."/>
            <person name="Scheremetjew M."/>
            <person name="Finn R."/>
            <person name="Kale V."/>
            <person name="Holt S."/>
            <person name="Cochrane G."/>
            <person name="Meng A."/>
            <person name="Brown T."/>
            <person name="Cohen L."/>
        </authorList>
    </citation>
    <scope>NUCLEOTIDE SEQUENCE</scope>
    <source>
        <strain evidence="11">CCMP281</strain>
    </source>
</reference>
<sequence>MMMMPPKADEPREPEDSASGIFGLKKKSKKKKPTPDEAQAQLDQSYRSLFSALQDMLHPDGEPSEKEKLKLPPPEVTKPNSKTACVVNFGSICTVINRSAEHVAAFVQTELGTTSSLDEQRSLRVQYANPKKMEQLIRRYVRDYVVCQACKSLNTSLVRSATSRLQFLQCAACNCERTVAPIERGFLAVGRGERRRARAGGVGATGTATGVVQGSTAGVHCEQESKADEEMDSEAETVVPGAVETATDGAARRSLVDEKQATLNIGIIGHVAHGKSSLVHALTGTKTQRHKAELERNITIKLGYANAKIYQCKDPECPRPGNFLTRGSPTEDVVKQGKWSYELVRHVSFVDCPGHDILMATMLNGAAVMDAALLLIAGNEPCPQPQTSEHLAAVEIMKLNKIIILQNKIDLVKETAALQQYEDIKAFVKGTVADDSPIVPVSAQLRYNIDVVAEYITNYIPVPVRDFTSDPKMMVIRSFDVNKPGEEVQDLRGGVAGGSILCGVLRAGQEIEIRPGIISRTASGAMKCAPLRSRVVSLFAETNDLQYAVPGGLIGVGTLIDPTLTRADRLLGQVLGSVGTLPQIFTEIEVSYYLLRRLLGVKAAEGEKQGKVQKLAKGEILLLNIGSTTTGGRIIAVRADLAKISLTTPVCTAESEKIALSRRVDKHWRLIGWGEIRRGAQIDLD</sequence>
<gene>
    <name evidence="11" type="ORF">HERI1096_LOCUS7838</name>
</gene>
<dbReference type="GO" id="GO:0000049">
    <property type="term" value="F:tRNA binding"/>
    <property type="evidence" value="ECO:0007669"/>
    <property type="project" value="InterPro"/>
</dbReference>
<dbReference type="FunFam" id="2.40.30.10:FF:000009">
    <property type="entry name" value="Eukaryotic translation initiation factor 2 subunit gamma"/>
    <property type="match status" value="1"/>
</dbReference>
<dbReference type="PANTHER" id="PTHR42854">
    <property type="entry name" value="EUKARYOTIC TRANSLATION INITIATION FACTOR 2 SUBUNIT 3 FAMILY MEMBER"/>
    <property type="match status" value="1"/>
</dbReference>
<dbReference type="SUPFAM" id="SSF52540">
    <property type="entry name" value="P-loop containing nucleoside triphosphate hydrolases"/>
    <property type="match status" value="1"/>
</dbReference>
<comment type="similarity">
    <text evidence="1">Belongs to the TRAFAC class translation factor GTPase superfamily. Classic translation factor GTPase family. EF-Tu/EF-1A subfamily.</text>
</comment>
<dbReference type="SUPFAM" id="SSF50465">
    <property type="entry name" value="EF-Tu/eEF-1alpha/eIF2-gamma C-terminal domain"/>
    <property type="match status" value="1"/>
</dbReference>
<dbReference type="Gene3D" id="3.40.50.300">
    <property type="entry name" value="P-loop containing nucleotide triphosphate hydrolases"/>
    <property type="match status" value="1"/>
</dbReference>
<evidence type="ECO:0000256" key="8">
    <source>
        <dbReference type="ARBA" id="ARBA00048107"/>
    </source>
</evidence>
<keyword evidence="7" id="KW-0342">GTP-binding</keyword>
<feature type="region of interest" description="Disordered" evidence="9">
    <location>
        <begin position="1"/>
        <end position="77"/>
    </location>
</feature>
<name>A0A7S3AM82_9EUKA</name>
<dbReference type="Pfam" id="PF00009">
    <property type="entry name" value="GTP_EFTU"/>
    <property type="match status" value="1"/>
</dbReference>
<dbReference type="CDD" id="cd15490">
    <property type="entry name" value="eIF2_gamma_III"/>
    <property type="match status" value="1"/>
</dbReference>
<keyword evidence="6" id="KW-0648">Protein biosynthesis</keyword>